<name>A0ABS3FRT8_9CYAN</name>
<dbReference type="Pfam" id="PF00877">
    <property type="entry name" value="NLPC_P60"/>
    <property type="match status" value="1"/>
</dbReference>
<keyword evidence="3" id="KW-0378">Hydrolase</keyword>
<evidence type="ECO:0000256" key="4">
    <source>
        <dbReference type="ARBA" id="ARBA00022807"/>
    </source>
</evidence>
<keyword evidence="4" id="KW-0788">Thiol protease</keyword>
<reference evidence="6 7" key="1">
    <citation type="submission" date="2021-03" db="EMBL/GenBank/DDBJ databases">
        <title>Metabolic Capacity of the Antarctic Cyanobacterium Phormidium pseudopriestleyi that Sustains Oxygenic Photosynthesis in the Presence of Hydrogen Sulfide.</title>
        <authorList>
            <person name="Lumian J.E."/>
            <person name="Jungblut A.D."/>
            <person name="Dillon M.L."/>
            <person name="Hawes I."/>
            <person name="Doran P.T."/>
            <person name="Mackey T.J."/>
            <person name="Dick G.J."/>
            <person name="Grettenberger C.L."/>
            <person name="Sumner D.Y."/>
        </authorList>
    </citation>
    <scope>NUCLEOTIDE SEQUENCE [LARGE SCALE GENOMIC DNA]</scope>
    <source>
        <strain evidence="6 7">FRX01</strain>
    </source>
</reference>
<evidence type="ECO:0000256" key="2">
    <source>
        <dbReference type="ARBA" id="ARBA00022670"/>
    </source>
</evidence>
<dbReference type="Pfam" id="PF18348">
    <property type="entry name" value="SH3_16"/>
    <property type="match status" value="1"/>
</dbReference>
<accession>A0ABS3FRT8</accession>
<dbReference type="PANTHER" id="PTHR47053">
    <property type="entry name" value="MUREIN DD-ENDOPEPTIDASE MEPH-RELATED"/>
    <property type="match status" value="1"/>
</dbReference>
<dbReference type="InterPro" id="IPR000064">
    <property type="entry name" value="NLP_P60_dom"/>
</dbReference>
<dbReference type="Gene3D" id="2.30.30.40">
    <property type="entry name" value="SH3 Domains"/>
    <property type="match status" value="1"/>
</dbReference>
<dbReference type="InterPro" id="IPR041382">
    <property type="entry name" value="SH3_16"/>
</dbReference>
<dbReference type="PANTHER" id="PTHR47053:SF1">
    <property type="entry name" value="MUREIN DD-ENDOPEPTIDASE MEPH-RELATED"/>
    <property type="match status" value="1"/>
</dbReference>
<evidence type="ECO:0000313" key="6">
    <source>
        <dbReference type="EMBL" id="MBO0349768.1"/>
    </source>
</evidence>
<dbReference type="InterPro" id="IPR038765">
    <property type="entry name" value="Papain-like_cys_pep_sf"/>
</dbReference>
<sequence length="426" mass="48078">MKLPRFSLKIASFFVGFLTFLLIVSLSSPGQAVPADIQTFVNRLNPQMERLLKQQLHRRQVFFDISPQQSGTITRLEPYARINRDTVFDVSISSSGNIPVLTGKVLTAQERDLIEGLAAESFPNGAESHLAIFPYSDIDLDYGITVKAFSNLYTKPTLEIQDLATQVRMGTAVKLLDYSPDRKFARVRIEDDGYLAWIQRQDLLECDRPTFDAWINAPKIQLTETISQPQTLYLGTRLPLIPQETSGDKITISLPDSRTLQLSNTQVISPQLIADKTPLIQLAKQFMPQQKYGGGRYLWGGTVGDRLDCSGFVQTVFREGNFYLPRDAYQQQLYSQPVGETLQNLNELQPGDLVFFSENRRLATHVGIYIGNSQFIHSTPRGGYSGVKINRLRNGTQYDRYFQRIYFGGGRVPPIPIGDRTLRLPS</sequence>
<comment type="caution">
    <text evidence="6">The sequence shown here is derived from an EMBL/GenBank/DDBJ whole genome shotgun (WGS) entry which is preliminary data.</text>
</comment>
<dbReference type="RefSeq" id="WP_207088275.1">
    <property type="nucleotide sequence ID" value="NZ_JAFLQW010000314.1"/>
</dbReference>
<evidence type="ECO:0000256" key="1">
    <source>
        <dbReference type="ARBA" id="ARBA00007074"/>
    </source>
</evidence>
<dbReference type="PROSITE" id="PS51935">
    <property type="entry name" value="NLPC_P60"/>
    <property type="match status" value="1"/>
</dbReference>
<evidence type="ECO:0000313" key="7">
    <source>
        <dbReference type="Proteomes" id="UP000664844"/>
    </source>
</evidence>
<dbReference type="InterPro" id="IPR051202">
    <property type="entry name" value="Peptidase_C40"/>
</dbReference>
<organism evidence="6 7">
    <name type="scientific">Phormidium pseudopriestleyi FRX01</name>
    <dbReference type="NCBI Taxonomy" id="1759528"/>
    <lineage>
        <taxon>Bacteria</taxon>
        <taxon>Bacillati</taxon>
        <taxon>Cyanobacteriota</taxon>
        <taxon>Cyanophyceae</taxon>
        <taxon>Oscillatoriophycideae</taxon>
        <taxon>Oscillatoriales</taxon>
        <taxon>Oscillatoriaceae</taxon>
        <taxon>Phormidium</taxon>
    </lineage>
</organism>
<dbReference type="Proteomes" id="UP000664844">
    <property type="component" value="Unassembled WGS sequence"/>
</dbReference>
<proteinExistence type="inferred from homology"/>
<keyword evidence="7" id="KW-1185">Reference proteome</keyword>
<dbReference type="Gene3D" id="3.90.1720.10">
    <property type="entry name" value="endopeptidase domain like (from Nostoc punctiforme)"/>
    <property type="match status" value="1"/>
</dbReference>
<dbReference type="SUPFAM" id="SSF82057">
    <property type="entry name" value="Prokaryotic SH3-related domain"/>
    <property type="match status" value="1"/>
</dbReference>
<dbReference type="SUPFAM" id="SSF54001">
    <property type="entry name" value="Cysteine proteinases"/>
    <property type="match status" value="1"/>
</dbReference>
<keyword evidence="2" id="KW-0645">Protease</keyword>
<comment type="similarity">
    <text evidence="1">Belongs to the peptidase C40 family.</text>
</comment>
<evidence type="ECO:0000259" key="5">
    <source>
        <dbReference type="PROSITE" id="PS51935"/>
    </source>
</evidence>
<evidence type="ECO:0000256" key="3">
    <source>
        <dbReference type="ARBA" id="ARBA00022801"/>
    </source>
</evidence>
<protein>
    <submittedName>
        <fullName evidence="6">C40 family peptidase</fullName>
    </submittedName>
</protein>
<feature type="domain" description="NlpC/P60" evidence="5">
    <location>
        <begin position="273"/>
        <end position="413"/>
    </location>
</feature>
<dbReference type="EMBL" id="JAFLQW010000314">
    <property type="protein sequence ID" value="MBO0349768.1"/>
    <property type="molecule type" value="Genomic_DNA"/>
</dbReference>
<gene>
    <name evidence="6" type="ORF">J0895_11735</name>
</gene>